<dbReference type="InterPro" id="IPR029055">
    <property type="entry name" value="Ntn_hydrolases_N"/>
</dbReference>
<accession>A0A1H8WJI3</accession>
<feature type="region of interest" description="Disordered" evidence="6">
    <location>
        <begin position="675"/>
        <end position="707"/>
    </location>
</feature>
<dbReference type="STRING" id="673521.SAMN05660991_04461"/>
<dbReference type="InterPro" id="IPR043147">
    <property type="entry name" value="Penicillin_amidase_A-knob"/>
</dbReference>
<dbReference type="Gene3D" id="3.60.20.10">
    <property type="entry name" value="Glutamine Phosphoribosylpyrophosphate, subunit 1, domain 1"/>
    <property type="match status" value="1"/>
</dbReference>
<dbReference type="Proteomes" id="UP000198960">
    <property type="component" value="Unassembled WGS sequence"/>
</dbReference>
<dbReference type="OrthoDB" id="9759796at2"/>
<keyword evidence="5" id="KW-0479">Metal-binding</keyword>
<name>A0A1H8WJI3_9ACTN</name>
<evidence type="ECO:0000256" key="2">
    <source>
        <dbReference type="ARBA" id="ARBA00022801"/>
    </source>
</evidence>
<feature type="binding site" evidence="5">
    <location>
        <position position="252"/>
    </location>
    <ligand>
        <name>Ca(2+)</name>
        <dbReference type="ChEBI" id="CHEBI:29108"/>
    </ligand>
</feature>
<reference evidence="8" key="1">
    <citation type="submission" date="2016-10" db="EMBL/GenBank/DDBJ databases">
        <authorList>
            <person name="Varghese N."/>
            <person name="Submissions S."/>
        </authorList>
    </citation>
    <scope>NUCLEOTIDE SEQUENCE [LARGE SCALE GENOMIC DNA]</scope>
    <source>
        <strain evidence="8">DSM 45413</strain>
    </source>
</reference>
<dbReference type="InterPro" id="IPR043146">
    <property type="entry name" value="Penicillin_amidase_N_B-knob"/>
</dbReference>
<evidence type="ECO:0000313" key="7">
    <source>
        <dbReference type="EMBL" id="SEP27782.1"/>
    </source>
</evidence>
<dbReference type="Gene3D" id="1.10.1400.10">
    <property type="match status" value="1"/>
</dbReference>
<dbReference type="RefSeq" id="WP_091949127.1">
    <property type="nucleotide sequence ID" value="NZ_FOEE01000021.1"/>
</dbReference>
<evidence type="ECO:0000256" key="5">
    <source>
        <dbReference type="PIRSR" id="PIRSR001227-2"/>
    </source>
</evidence>
<keyword evidence="8" id="KW-1185">Reference proteome</keyword>
<dbReference type="InterPro" id="IPR023343">
    <property type="entry name" value="Penicillin_amidase_dom1"/>
</dbReference>
<dbReference type="SUPFAM" id="SSF56235">
    <property type="entry name" value="N-terminal nucleophile aminohydrolases (Ntn hydrolases)"/>
    <property type="match status" value="1"/>
</dbReference>
<dbReference type="AlphaFoldDB" id="A0A1H8WJI3"/>
<dbReference type="InterPro" id="IPR002692">
    <property type="entry name" value="S45"/>
</dbReference>
<dbReference type="PIRSF" id="PIRSF001227">
    <property type="entry name" value="Pen_acylase"/>
    <property type="match status" value="1"/>
</dbReference>
<protein>
    <submittedName>
        <fullName evidence="7">Penicillin amidase</fullName>
    </submittedName>
</protein>
<gene>
    <name evidence="7" type="ORF">SAMN05660991_04461</name>
</gene>
<dbReference type="Gene3D" id="1.10.439.10">
    <property type="entry name" value="Penicillin Amidohydrolase, domain 1"/>
    <property type="match status" value="1"/>
</dbReference>
<sequence>MTRHDVVRDAWGVPTVRAGSLDDLAWAQGRTTAVDRAWQLEVERWRSEATLAAHVGASELAWDTFAARARLDDTARRCFDTLDPATRRWVTAYVEGVREGLAEGAARSPELQALGWAGGGRGGWRPWTPLGIFSVHHVLFGSIGTTVWRGHLLRSFGPGLGRDLARALGLGPPDGSNAVAVTGARTASGLPLVAGDPHRVLERPGVYQQVHLVADGPDGVDVVGLAFPGVPGVAHFGHTGTVAWAVTNAMADYQDLYRERLRRDGDRLLALGPDGEEPVDVATVRLDVRDGEPVTVETVETARGPVIVPDWASPDGGGPEALSLRAPGRVDAALGFEALPLLLRARTSADVEAALASWVEPVNSVLVADTTGDVRQLLAGRVPDRATANRWHPVPAWEREYAWRGAHPVPPGLRITDAEPWDGVAVTANDERPDTAAHGTVFAPPHRAARIRALVGDRTGLTSTDLAAVLLDTATPATGLLDLLRATAVPEAGTPGAGLREQVLAWDGRMDAAGPGAGAFAAWRTALVRRVVGLPLLEPLHAPAGAPEILAPWLSPVERVGSALEPLLAVLPRHGVDVGALVAAALADAAAVPAPEWGATHRLRTIHSLDGTPWEGAVVRPADGTPLDGDTDCVRATVSLPGLTDLCLRGPVARYVWDLADRDASRWVVPLGADGVPGPHAEDQTPLWTRGDLVPVPSTAPTPRRRP</sequence>
<evidence type="ECO:0000256" key="3">
    <source>
        <dbReference type="ARBA" id="ARBA00023145"/>
    </source>
</evidence>
<dbReference type="GO" id="GO:0016811">
    <property type="term" value="F:hydrolase activity, acting on carbon-nitrogen (but not peptide) bonds, in linear amides"/>
    <property type="evidence" value="ECO:0007669"/>
    <property type="project" value="InterPro"/>
</dbReference>
<comment type="similarity">
    <text evidence="1">Belongs to the peptidase S45 family.</text>
</comment>
<dbReference type="Pfam" id="PF01804">
    <property type="entry name" value="Penicil_amidase"/>
    <property type="match status" value="1"/>
</dbReference>
<evidence type="ECO:0000256" key="1">
    <source>
        <dbReference type="ARBA" id="ARBA00006586"/>
    </source>
</evidence>
<keyword evidence="5" id="KW-0106">Calcium</keyword>
<dbReference type="Gene3D" id="2.30.120.10">
    <property type="match status" value="1"/>
</dbReference>
<dbReference type="PANTHER" id="PTHR34218">
    <property type="entry name" value="PEPTIDASE S45 PENICILLIN AMIDASE"/>
    <property type="match status" value="1"/>
</dbReference>
<dbReference type="GO" id="GO:0046872">
    <property type="term" value="F:metal ion binding"/>
    <property type="evidence" value="ECO:0007669"/>
    <property type="project" value="UniProtKB-KW"/>
</dbReference>
<feature type="binding site" evidence="5">
    <location>
        <position position="255"/>
    </location>
    <ligand>
        <name>Ca(2+)</name>
        <dbReference type="ChEBI" id="CHEBI:29108"/>
    </ligand>
</feature>
<feature type="active site" description="Nucleophile" evidence="4">
    <location>
        <position position="176"/>
    </location>
</feature>
<dbReference type="PANTHER" id="PTHR34218:SF4">
    <property type="entry name" value="ACYL-HOMOSERINE LACTONE ACYLASE QUIP"/>
    <property type="match status" value="1"/>
</dbReference>
<evidence type="ECO:0000256" key="4">
    <source>
        <dbReference type="PIRSR" id="PIRSR001227-1"/>
    </source>
</evidence>
<keyword evidence="3" id="KW-0865">Zymogen</keyword>
<dbReference type="GO" id="GO:0017000">
    <property type="term" value="P:antibiotic biosynthetic process"/>
    <property type="evidence" value="ECO:0007669"/>
    <property type="project" value="InterPro"/>
</dbReference>
<evidence type="ECO:0000256" key="6">
    <source>
        <dbReference type="SAM" id="MobiDB-lite"/>
    </source>
</evidence>
<keyword evidence="2" id="KW-0378">Hydrolase</keyword>
<evidence type="ECO:0000313" key="8">
    <source>
        <dbReference type="Proteomes" id="UP000198960"/>
    </source>
</evidence>
<comment type="cofactor">
    <cofactor evidence="5">
        <name>Ca(2+)</name>
        <dbReference type="ChEBI" id="CHEBI:29108"/>
    </cofactor>
    <text evidence="5">Binds 1 Ca(2+) ion per dimer.</text>
</comment>
<dbReference type="EMBL" id="FOEE01000021">
    <property type="protein sequence ID" value="SEP27782.1"/>
    <property type="molecule type" value="Genomic_DNA"/>
</dbReference>
<organism evidence="7 8">
    <name type="scientific">Trujillonella endophytica</name>
    <dbReference type="NCBI Taxonomy" id="673521"/>
    <lineage>
        <taxon>Bacteria</taxon>
        <taxon>Bacillati</taxon>
        <taxon>Actinomycetota</taxon>
        <taxon>Actinomycetes</taxon>
        <taxon>Geodermatophilales</taxon>
        <taxon>Geodermatophilaceae</taxon>
        <taxon>Trujillonella</taxon>
    </lineage>
</organism>
<proteinExistence type="inferred from homology"/>
<dbReference type="InterPro" id="IPR014395">
    <property type="entry name" value="Pen/GL7ACA/AHL_acylase"/>
</dbReference>